<feature type="transmembrane region" description="Helical" evidence="1">
    <location>
        <begin position="91"/>
        <end position="110"/>
    </location>
</feature>
<accession>A0A1G9ANS6</accession>
<reference evidence="3" key="1">
    <citation type="submission" date="2016-10" db="EMBL/GenBank/DDBJ databases">
        <authorList>
            <person name="Varghese N."/>
            <person name="Submissions S."/>
        </authorList>
    </citation>
    <scope>NUCLEOTIDE SEQUENCE [LARGE SCALE GENOMIC DNA]</scope>
    <source>
        <strain evidence="3">DSM 23317</strain>
    </source>
</reference>
<dbReference type="Pfam" id="PF06961">
    <property type="entry name" value="DUF1294"/>
    <property type="match status" value="1"/>
</dbReference>
<gene>
    <name evidence="2" type="ORF">SAMN04488540_12420</name>
</gene>
<keyword evidence="3" id="KW-1185">Reference proteome</keyword>
<feature type="transmembrane region" description="Helical" evidence="1">
    <location>
        <begin position="27"/>
        <end position="44"/>
    </location>
</feature>
<proteinExistence type="predicted"/>
<evidence type="ECO:0000313" key="2">
    <source>
        <dbReference type="EMBL" id="SDK28205.1"/>
    </source>
</evidence>
<keyword evidence="1" id="KW-0812">Transmembrane</keyword>
<keyword evidence="1" id="KW-1133">Transmembrane helix</keyword>
<dbReference type="AlphaFoldDB" id="A0A1G9ANS6"/>
<organism evidence="2 3">
    <name type="scientific">Ferrimonas sediminum</name>
    <dbReference type="NCBI Taxonomy" id="718193"/>
    <lineage>
        <taxon>Bacteria</taxon>
        <taxon>Pseudomonadati</taxon>
        <taxon>Pseudomonadota</taxon>
        <taxon>Gammaproteobacteria</taxon>
        <taxon>Alteromonadales</taxon>
        <taxon>Ferrimonadaceae</taxon>
        <taxon>Ferrimonas</taxon>
    </lineage>
</organism>
<dbReference type="RefSeq" id="WP_090368166.1">
    <property type="nucleotide sequence ID" value="NZ_FNEM01000024.1"/>
</dbReference>
<name>A0A1G9ANS6_9GAMM</name>
<evidence type="ECO:0000313" key="3">
    <source>
        <dbReference type="Proteomes" id="UP000199527"/>
    </source>
</evidence>
<dbReference type="EMBL" id="FNEM01000024">
    <property type="protein sequence ID" value="SDK28205.1"/>
    <property type="molecule type" value="Genomic_DNA"/>
</dbReference>
<sequence length="127" mass="14555">MPLGVLFTLALLPLLLLGPLLSNWPQLLLFWLGASLLAFAAYAIDKRRARLGQWRIPERWLQLLAAAGGWSGALLGQQYCRHKTRKLRFQVPFWLIGIGQWLLMADWGWLGGIYSQRLWQTVISWGL</sequence>
<dbReference type="OrthoDB" id="72963at2"/>
<keyword evidence="1" id="KW-0472">Membrane</keyword>
<dbReference type="Proteomes" id="UP000199527">
    <property type="component" value="Unassembled WGS sequence"/>
</dbReference>
<evidence type="ECO:0000256" key="1">
    <source>
        <dbReference type="SAM" id="Phobius"/>
    </source>
</evidence>
<protein>
    <submittedName>
        <fullName evidence="2">Uncharacterized membrane protein YsdA, DUF1294 family</fullName>
    </submittedName>
</protein>
<dbReference type="InterPro" id="IPR010718">
    <property type="entry name" value="DUF1294"/>
</dbReference>